<gene>
    <name evidence="6" type="ORF">BJ878DRAFT_229340</name>
</gene>
<proteinExistence type="inferred from homology"/>
<dbReference type="GO" id="GO:0005737">
    <property type="term" value="C:cytoplasm"/>
    <property type="evidence" value="ECO:0007669"/>
    <property type="project" value="TreeGrafter"/>
</dbReference>
<dbReference type="EMBL" id="MU254214">
    <property type="protein sequence ID" value="KAG9241430.1"/>
    <property type="molecule type" value="Genomic_DNA"/>
</dbReference>
<dbReference type="OrthoDB" id="3522001at2759"/>
<dbReference type="Gene3D" id="3.40.50.300">
    <property type="entry name" value="P-loop containing nucleotide triphosphate hydrolases"/>
    <property type="match status" value="2"/>
</dbReference>
<dbReference type="GO" id="GO:0005694">
    <property type="term" value="C:chromosome"/>
    <property type="evidence" value="ECO:0007669"/>
    <property type="project" value="TreeGrafter"/>
</dbReference>
<dbReference type="GO" id="GO:0043138">
    <property type="term" value="F:3'-5' DNA helicase activity"/>
    <property type="evidence" value="ECO:0007669"/>
    <property type="project" value="UniProtKB-EC"/>
</dbReference>
<comment type="catalytic activity">
    <reaction evidence="2">
        <text>Couples ATP hydrolysis with the unwinding of duplex DNA by translocating in the 3'-5' direction.</text>
        <dbReference type="EC" id="5.6.2.4"/>
    </reaction>
</comment>
<keyword evidence="7" id="KW-1185">Reference proteome</keyword>
<dbReference type="GO" id="GO:0009378">
    <property type="term" value="F:four-way junction helicase activity"/>
    <property type="evidence" value="ECO:0007669"/>
    <property type="project" value="TreeGrafter"/>
</dbReference>
<comment type="caution">
    <text evidence="6">The sequence shown here is derived from an EMBL/GenBank/DDBJ whole genome shotgun (WGS) entry which is preliminary data.</text>
</comment>
<dbReference type="InterPro" id="IPR014001">
    <property type="entry name" value="Helicase_ATP-bd"/>
</dbReference>
<sequence>MLSGSGVTIVVAPYAELKRQLVTRCIDVGLDCKPWPEARDSWPRVVLVSAEAASSDDFLQWAAALRVQGRLDRVVIDECHLTFTAADEYRKKLRGLVLLRNLGCPFVFLTGTLPPLRQREFEEAMQLENPLYIRASSHRVSVRYSVLRVRNGRGPMEVKKLVDARLGSLAPGEKGVIYCTSHAKCKVLAQRLGCHYYHGNPQDSNAHFLAQREAGFQDWLRGETPYIVATAALGTGIDVPGITHVIHLEAPHSIIDYAQEAGRAGRAGERVTAEMIIEDKDWPVEDAVKDSCFELKTREVNSLIRTKGCRRSILGRCLDNDLRDCKGIDAVLCDNCQREELVWKSELSSQGLIMSQVYGRKVAGGLQQLEAALEEVEELGQWGCRICWMFKGLGEGSQHTWTECSEIEECLSFQGCMEFQRGINYRRDPQARFLSCFYCRVSQELCPDGYKSKGTTCRWKHVVMPVALAVCTDEGLWGQVQGLAGRELSREMEYIEWLERKHSKLVCGHEMTNAMAVFDLVMKWRVETRVNNNNNNN</sequence>
<dbReference type="SMART" id="SM00490">
    <property type="entry name" value="HELICc"/>
    <property type="match status" value="1"/>
</dbReference>
<dbReference type="InterPro" id="IPR001650">
    <property type="entry name" value="Helicase_C-like"/>
</dbReference>
<name>A0A9P7YY76_9HELO</name>
<dbReference type="PANTHER" id="PTHR13710">
    <property type="entry name" value="DNA HELICASE RECQ FAMILY MEMBER"/>
    <property type="match status" value="1"/>
</dbReference>
<feature type="domain" description="Helicase ATP-binding" evidence="4">
    <location>
        <begin position="1"/>
        <end position="131"/>
    </location>
</feature>
<comment type="similarity">
    <text evidence="1">Belongs to the helicase family. RecQ subfamily.</text>
</comment>
<evidence type="ECO:0000313" key="6">
    <source>
        <dbReference type="EMBL" id="KAG9241430.1"/>
    </source>
</evidence>
<dbReference type="GO" id="GO:0016787">
    <property type="term" value="F:hydrolase activity"/>
    <property type="evidence" value="ECO:0007669"/>
    <property type="project" value="UniProtKB-KW"/>
</dbReference>
<evidence type="ECO:0000259" key="5">
    <source>
        <dbReference type="PROSITE" id="PS51194"/>
    </source>
</evidence>
<dbReference type="Proteomes" id="UP000887226">
    <property type="component" value="Unassembled WGS sequence"/>
</dbReference>
<dbReference type="EC" id="5.6.2.4" evidence="3"/>
<dbReference type="PROSITE" id="PS51192">
    <property type="entry name" value="HELICASE_ATP_BIND_1"/>
    <property type="match status" value="1"/>
</dbReference>
<evidence type="ECO:0000256" key="3">
    <source>
        <dbReference type="ARBA" id="ARBA00034808"/>
    </source>
</evidence>
<dbReference type="PANTHER" id="PTHR13710:SF154">
    <property type="entry name" value="RECQ HELICASE, PUTATIVE (AFU_ORTHOLOGUE AFUA_6G14720)-RELATED"/>
    <property type="match status" value="1"/>
</dbReference>
<organism evidence="6 7">
    <name type="scientific">Calycina marina</name>
    <dbReference type="NCBI Taxonomy" id="1763456"/>
    <lineage>
        <taxon>Eukaryota</taxon>
        <taxon>Fungi</taxon>
        <taxon>Dikarya</taxon>
        <taxon>Ascomycota</taxon>
        <taxon>Pezizomycotina</taxon>
        <taxon>Leotiomycetes</taxon>
        <taxon>Helotiales</taxon>
        <taxon>Pezizellaceae</taxon>
        <taxon>Calycina</taxon>
    </lineage>
</organism>
<evidence type="ECO:0000313" key="7">
    <source>
        <dbReference type="Proteomes" id="UP000887226"/>
    </source>
</evidence>
<evidence type="ECO:0000256" key="1">
    <source>
        <dbReference type="ARBA" id="ARBA00005446"/>
    </source>
</evidence>
<keyword evidence="6" id="KW-0378">Hydrolase</keyword>
<accession>A0A9P7YY76</accession>
<dbReference type="PROSITE" id="PS51194">
    <property type="entry name" value="HELICASE_CTER"/>
    <property type="match status" value="1"/>
</dbReference>
<evidence type="ECO:0000256" key="2">
    <source>
        <dbReference type="ARBA" id="ARBA00034617"/>
    </source>
</evidence>
<reference evidence="6" key="1">
    <citation type="journal article" date="2021" name="IMA Fungus">
        <title>Genomic characterization of three marine fungi, including Emericellopsis atlantica sp. nov. with signatures of a generalist lifestyle and marine biomass degradation.</title>
        <authorList>
            <person name="Hagestad O.C."/>
            <person name="Hou L."/>
            <person name="Andersen J.H."/>
            <person name="Hansen E.H."/>
            <person name="Altermark B."/>
            <person name="Li C."/>
            <person name="Kuhnert E."/>
            <person name="Cox R.J."/>
            <person name="Crous P.W."/>
            <person name="Spatafora J.W."/>
            <person name="Lail K."/>
            <person name="Amirebrahimi M."/>
            <person name="Lipzen A."/>
            <person name="Pangilinan J."/>
            <person name="Andreopoulos W."/>
            <person name="Hayes R.D."/>
            <person name="Ng V."/>
            <person name="Grigoriev I.V."/>
            <person name="Jackson S.A."/>
            <person name="Sutton T.D.S."/>
            <person name="Dobson A.D.W."/>
            <person name="Rama T."/>
        </authorList>
    </citation>
    <scope>NUCLEOTIDE SEQUENCE</scope>
    <source>
        <strain evidence="6">TRa3180A</strain>
    </source>
</reference>
<protein>
    <recommendedName>
        <fullName evidence="3">DNA 3'-5' helicase</fullName>
        <ecNumber evidence="3">5.6.2.4</ecNumber>
    </recommendedName>
</protein>
<feature type="domain" description="Helicase C-terminal" evidence="5">
    <location>
        <begin position="161"/>
        <end position="308"/>
    </location>
</feature>
<dbReference type="GO" id="GO:0000724">
    <property type="term" value="P:double-strand break repair via homologous recombination"/>
    <property type="evidence" value="ECO:0007669"/>
    <property type="project" value="TreeGrafter"/>
</dbReference>
<evidence type="ECO:0000259" key="4">
    <source>
        <dbReference type="PROSITE" id="PS51192"/>
    </source>
</evidence>
<dbReference type="InterPro" id="IPR027417">
    <property type="entry name" value="P-loop_NTPase"/>
</dbReference>
<dbReference type="Pfam" id="PF00271">
    <property type="entry name" value="Helicase_C"/>
    <property type="match status" value="1"/>
</dbReference>
<dbReference type="SUPFAM" id="SSF52540">
    <property type="entry name" value="P-loop containing nucleoside triphosphate hydrolases"/>
    <property type="match status" value="1"/>
</dbReference>
<dbReference type="AlphaFoldDB" id="A0A9P7YY76"/>